<dbReference type="InterPro" id="IPR036770">
    <property type="entry name" value="Ankyrin_rpt-contain_sf"/>
</dbReference>
<gene>
    <name evidence="5" type="ORF">PILCRDRAFT_741426</name>
</gene>
<dbReference type="InterPro" id="IPR002110">
    <property type="entry name" value="Ankyrin_rpt"/>
</dbReference>
<dbReference type="Pfam" id="PF12796">
    <property type="entry name" value="Ank_2"/>
    <property type="match status" value="1"/>
</dbReference>
<feature type="domain" description="Nephrocystin 3-like N-terminal" evidence="4">
    <location>
        <begin position="60"/>
        <end position="221"/>
    </location>
</feature>
<protein>
    <submittedName>
        <fullName evidence="5">Uncharacterized protein</fullName>
    </submittedName>
</protein>
<dbReference type="InParanoid" id="A0A0C3B559"/>
<reference evidence="6" key="2">
    <citation type="submission" date="2015-01" db="EMBL/GenBank/DDBJ databases">
        <title>Evolutionary Origins and Diversification of the Mycorrhizal Mutualists.</title>
        <authorList>
            <consortium name="DOE Joint Genome Institute"/>
            <consortium name="Mycorrhizal Genomics Consortium"/>
            <person name="Kohler A."/>
            <person name="Kuo A."/>
            <person name="Nagy L.G."/>
            <person name="Floudas D."/>
            <person name="Copeland A."/>
            <person name="Barry K.W."/>
            <person name="Cichocki N."/>
            <person name="Veneault-Fourrey C."/>
            <person name="LaButti K."/>
            <person name="Lindquist E.A."/>
            <person name="Lipzen A."/>
            <person name="Lundell T."/>
            <person name="Morin E."/>
            <person name="Murat C."/>
            <person name="Riley R."/>
            <person name="Ohm R."/>
            <person name="Sun H."/>
            <person name="Tunlid A."/>
            <person name="Henrissat B."/>
            <person name="Grigoriev I.V."/>
            <person name="Hibbett D.S."/>
            <person name="Martin F."/>
        </authorList>
    </citation>
    <scope>NUCLEOTIDE SEQUENCE [LARGE SCALE GENOMIC DNA]</scope>
    <source>
        <strain evidence="6">F 1598</strain>
    </source>
</reference>
<dbReference type="InterPro" id="IPR056884">
    <property type="entry name" value="NPHP3-like_N"/>
</dbReference>
<dbReference type="SUPFAM" id="SSF48403">
    <property type="entry name" value="Ankyrin repeat"/>
    <property type="match status" value="1"/>
</dbReference>
<reference evidence="5 6" key="1">
    <citation type="submission" date="2014-04" db="EMBL/GenBank/DDBJ databases">
        <authorList>
            <consortium name="DOE Joint Genome Institute"/>
            <person name="Kuo A."/>
            <person name="Tarkka M."/>
            <person name="Buscot F."/>
            <person name="Kohler A."/>
            <person name="Nagy L.G."/>
            <person name="Floudas D."/>
            <person name="Copeland A."/>
            <person name="Barry K.W."/>
            <person name="Cichocki N."/>
            <person name="Veneault-Fourrey C."/>
            <person name="LaButti K."/>
            <person name="Lindquist E.A."/>
            <person name="Lipzen A."/>
            <person name="Lundell T."/>
            <person name="Morin E."/>
            <person name="Murat C."/>
            <person name="Sun H."/>
            <person name="Tunlid A."/>
            <person name="Henrissat B."/>
            <person name="Grigoriev I.V."/>
            <person name="Hibbett D.S."/>
            <person name="Martin F."/>
            <person name="Nordberg H.P."/>
            <person name="Cantor M.N."/>
            <person name="Hua S.X."/>
        </authorList>
    </citation>
    <scope>NUCLEOTIDE SEQUENCE [LARGE SCALE GENOMIC DNA]</scope>
    <source>
        <strain evidence="5 6">F 1598</strain>
    </source>
</reference>
<feature type="domain" description="GPI inositol-deacylase winged helix" evidence="3">
    <location>
        <begin position="330"/>
        <end position="412"/>
    </location>
</feature>
<feature type="repeat" description="ANK" evidence="2">
    <location>
        <begin position="574"/>
        <end position="607"/>
    </location>
</feature>
<dbReference type="OrthoDB" id="7464126at2759"/>
<dbReference type="SUPFAM" id="SSF52540">
    <property type="entry name" value="P-loop containing nucleoside triphosphate hydrolases"/>
    <property type="match status" value="1"/>
</dbReference>
<dbReference type="Proteomes" id="UP000054166">
    <property type="component" value="Unassembled WGS sequence"/>
</dbReference>
<evidence type="ECO:0000256" key="2">
    <source>
        <dbReference type="PROSITE-ProRule" id="PRU00023"/>
    </source>
</evidence>
<dbReference type="PANTHER" id="PTHR10039:SF15">
    <property type="entry name" value="NACHT DOMAIN-CONTAINING PROTEIN"/>
    <property type="match status" value="1"/>
</dbReference>
<evidence type="ECO:0000313" key="5">
    <source>
        <dbReference type="EMBL" id="KIM72422.1"/>
    </source>
</evidence>
<evidence type="ECO:0000256" key="1">
    <source>
        <dbReference type="ARBA" id="ARBA00022737"/>
    </source>
</evidence>
<name>A0A0C3B559_PILCF</name>
<dbReference type="Pfam" id="PF22939">
    <property type="entry name" value="WHD_GPIID"/>
    <property type="match status" value="1"/>
</dbReference>
<dbReference type="PROSITE" id="PS50297">
    <property type="entry name" value="ANK_REP_REGION"/>
    <property type="match status" value="2"/>
</dbReference>
<dbReference type="EMBL" id="KN833133">
    <property type="protein sequence ID" value="KIM72422.1"/>
    <property type="molecule type" value="Genomic_DNA"/>
</dbReference>
<dbReference type="Gene3D" id="1.25.40.20">
    <property type="entry name" value="Ankyrin repeat-containing domain"/>
    <property type="match status" value="1"/>
</dbReference>
<dbReference type="InterPro" id="IPR027417">
    <property type="entry name" value="P-loop_NTPase"/>
</dbReference>
<sequence>MDGKLVNVKDSVIQQVNVVGRDQINNYKPSPLNPRTLGDWLSSLNFNMTQVNVWEQRTDGTGTWFLESREFKAWLTSAAQETLWCIGIPGSGKTVLSSIAIKYLQEAFQGKDVVTTFIYCNHKEQAKHTVRELIASMLKQLVQDHPVISESAGSLYYKHHSKATYPSLEELTEAIRMEVGRYSRVFVIVDALDELDELHRVRLIETIQTLSNAVNLMVTSRPLPPIDAISGEAKSMKISASAYDVRVYIQHRIQKEPRLKLLAGERGDLQQSIVDKISGAVQGMFLLAKLHMDTLATKNNPRAVRDALDVLATEVEATYGEAMRRITAQSKDDEDLAKRILVWVIFARRPLSLRELQHAIATLPRMTDIDPESLVPEILLISVCVGLVVIDGYESIVRLVHYTAQEYFEKNGPTLFPNAAGSITQTCLTYLSFDALTQGGDAWSTSHKYPFALYAAVHWGYHGHRDEETTLDMVLEFLSRKPNVAYATTILLAESPDGLWDYGLGRTDFGEIHLLSFFGLGRTMSQLLQINHSADLKDSTGQTPLSHATTQGHSEVVQLLLTRDDIDVNSEDEYGNSPLFYAANSGHLEVTKLLLARDDIDVNSKDEEGNSLLFIVAAKKHLEVMKLLLA</sequence>
<dbReference type="PROSITE" id="PS50088">
    <property type="entry name" value="ANK_REPEAT"/>
    <property type="match status" value="2"/>
</dbReference>
<dbReference type="SMART" id="SM00248">
    <property type="entry name" value="ANK"/>
    <property type="match status" value="2"/>
</dbReference>
<evidence type="ECO:0000313" key="6">
    <source>
        <dbReference type="Proteomes" id="UP000054166"/>
    </source>
</evidence>
<keyword evidence="2" id="KW-0040">ANK repeat</keyword>
<dbReference type="PANTHER" id="PTHR10039">
    <property type="entry name" value="AMELOGENIN"/>
    <property type="match status" value="1"/>
</dbReference>
<dbReference type="InterPro" id="IPR054471">
    <property type="entry name" value="GPIID_WHD"/>
</dbReference>
<keyword evidence="6" id="KW-1185">Reference proteome</keyword>
<dbReference type="STRING" id="765440.A0A0C3B559"/>
<dbReference type="Gene3D" id="3.40.50.300">
    <property type="entry name" value="P-loop containing nucleotide triphosphate hydrolases"/>
    <property type="match status" value="1"/>
</dbReference>
<accession>A0A0C3B559</accession>
<dbReference type="AlphaFoldDB" id="A0A0C3B559"/>
<organism evidence="5 6">
    <name type="scientific">Piloderma croceum (strain F 1598)</name>
    <dbReference type="NCBI Taxonomy" id="765440"/>
    <lineage>
        <taxon>Eukaryota</taxon>
        <taxon>Fungi</taxon>
        <taxon>Dikarya</taxon>
        <taxon>Basidiomycota</taxon>
        <taxon>Agaricomycotina</taxon>
        <taxon>Agaricomycetes</taxon>
        <taxon>Agaricomycetidae</taxon>
        <taxon>Atheliales</taxon>
        <taxon>Atheliaceae</taxon>
        <taxon>Piloderma</taxon>
    </lineage>
</organism>
<feature type="repeat" description="ANK" evidence="2">
    <location>
        <begin position="540"/>
        <end position="573"/>
    </location>
</feature>
<dbReference type="Pfam" id="PF24883">
    <property type="entry name" value="NPHP3_N"/>
    <property type="match status" value="1"/>
</dbReference>
<evidence type="ECO:0000259" key="4">
    <source>
        <dbReference type="Pfam" id="PF24883"/>
    </source>
</evidence>
<keyword evidence="1" id="KW-0677">Repeat</keyword>
<dbReference type="HOGENOM" id="CLU_000288_34_23_1"/>
<proteinExistence type="predicted"/>
<evidence type="ECO:0000259" key="3">
    <source>
        <dbReference type="Pfam" id="PF22939"/>
    </source>
</evidence>